<dbReference type="GO" id="GO:0005737">
    <property type="term" value="C:cytoplasm"/>
    <property type="evidence" value="ECO:0007669"/>
    <property type="project" value="TreeGrafter"/>
</dbReference>
<evidence type="ECO:0000256" key="3">
    <source>
        <dbReference type="ARBA" id="ARBA00012000"/>
    </source>
</evidence>
<dbReference type="Pfam" id="PF00730">
    <property type="entry name" value="HhH-GPD"/>
    <property type="match status" value="1"/>
</dbReference>
<dbReference type="SUPFAM" id="SSF48150">
    <property type="entry name" value="DNA-glycosylase"/>
    <property type="match status" value="1"/>
</dbReference>
<dbReference type="EC" id="3.2.2.21" evidence="3"/>
<sequence>MPSPSFVLSPAPPFRLDLTVWLLRRRPHNLVDRWDGETYQRVLVVQEKPVLVTVSQTGSPEAPELQVKFSGAVSGIPEAAAALEAALTRLLGLSVDLTGFYQAAGSDQRLARLIQPFRGAKPPRFPSVFEALVNAIACQQLSLIVGIHLLNRLAAEYGPGVSGPHGPIHAFPQAKDLAGADPETLRGLGFSRSKARALVDLAQTVAHGRVDLENLDALDDDQVVEHLEALRGIGRWSAEYVLLRGLGRWRIFPGDDVGARKRLQAWLDWRKPLTYPEIGRLLARWQPFGGLIYFHLLLSALAEAGHLDT</sequence>
<keyword evidence="4" id="KW-0227">DNA damage</keyword>
<evidence type="ECO:0000259" key="7">
    <source>
        <dbReference type="SMART" id="SM01009"/>
    </source>
</evidence>
<evidence type="ECO:0000259" key="6">
    <source>
        <dbReference type="SMART" id="SM00478"/>
    </source>
</evidence>
<dbReference type="SMART" id="SM00478">
    <property type="entry name" value="ENDO3c"/>
    <property type="match status" value="1"/>
</dbReference>
<evidence type="ECO:0000256" key="4">
    <source>
        <dbReference type="ARBA" id="ARBA00022763"/>
    </source>
</evidence>
<dbReference type="PANTHER" id="PTHR43003">
    <property type="entry name" value="DNA-3-METHYLADENINE GLYCOSYLASE"/>
    <property type="match status" value="1"/>
</dbReference>
<dbReference type="GO" id="GO:0006285">
    <property type="term" value="P:base-excision repair, AP site formation"/>
    <property type="evidence" value="ECO:0007669"/>
    <property type="project" value="TreeGrafter"/>
</dbReference>
<dbReference type="Gene3D" id="1.10.340.30">
    <property type="entry name" value="Hypothetical protein, domain 2"/>
    <property type="match status" value="1"/>
</dbReference>
<name>A0A7C3V6X9_9BACT</name>
<comment type="caution">
    <text evidence="8">The sequence shown here is derived from an EMBL/GenBank/DDBJ whole genome shotgun (WGS) entry which is preliminary data.</text>
</comment>
<comment type="similarity">
    <text evidence="2">Belongs to the alkylbase DNA glycosidase AlkA family.</text>
</comment>
<comment type="catalytic activity">
    <reaction evidence="1">
        <text>Hydrolysis of alkylated DNA, releasing 3-methyladenine, 3-methylguanine, 7-methylguanine and 7-methyladenine.</text>
        <dbReference type="EC" id="3.2.2.21"/>
    </reaction>
</comment>
<feature type="domain" description="DNA-3-methyladenine glycosylase AlkA N-terminal" evidence="7">
    <location>
        <begin position="5"/>
        <end position="127"/>
    </location>
</feature>
<dbReference type="GO" id="GO:0032131">
    <property type="term" value="F:alkylated DNA binding"/>
    <property type="evidence" value="ECO:0007669"/>
    <property type="project" value="TreeGrafter"/>
</dbReference>
<keyword evidence="5" id="KW-0234">DNA repair</keyword>
<dbReference type="GO" id="GO:0032993">
    <property type="term" value="C:protein-DNA complex"/>
    <property type="evidence" value="ECO:0007669"/>
    <property type="project" value="TreeGrafter"/>
</dbReference>
<dbReference type="InterPro" id="IPR011257">
    <property type="entry name" value="DNA_glycosylase"/>
</dbReference>
<protein>
    <recommendedName>
        <fullName evidence="3">DNA-3-methyladenine glycosylase II</fullName>
        <ecNumber evidence="3">3.2.2.21</ecNumber>
    </recommendedName>
</protein>
<dbReference type="PANTHER" id="PTHR43003:SF5">
    <property type="entry name" value="DNA-3-METHYLADENINE GLYCOSYLASE"/>
    <property type="match status" value="1"/>
</dbReference>
<evidence type="ECO:0000313" key="8">
    <source>
        <dbReference type="EMBL" id="HGF33739.1"/>
    </source>
</evidence>
<dbReference type="PROSITE" id="PS00516">
    <property type="entry name" value="ALKYLBASE_DNA_GLYCOS"/>
    <property type="match status" value="1"/>
</dbReference>
<proteinExistence type="inferred from homology"/>
<dbReference type="GO" id="GO:0043916">
    <property type="term" value="F:DNA-7-methylguanine glycosylase activity"/>
    <property type="evidence" value="ECO:0007669"/>
    <property type="project" value="TreeGrafter"/>
</dbReference>
<dbReference type="GO" id="GO:0006307">
    <property type="term" value="P:DNA alkylation repair"/>
    <property type="evidence" value="ECO:0007669"/>
    <property type="project" value="TreeGrafter"/>
</dbReference>
<dbReference type="SMART" id="SM01009">
    <property type="entry name" value="AlkA_N"/>
    <property type="match status" value="1"/>
</dbReference>
<dbReference type="GO" id="GO:0008725">
    <property type="term" value="F:DNA-3-methyladenine glycosylase activity"/>
    <property type="evidence" value="ECO:0007669"/>
    <property type="project" value="TreeGrafter"/>
</dbReference>
<dbReference type="InterPro" id="IPR051912">
    <property type="entry name" value="Alkylbase_DNA_Glycosylase/TA"/>
</dbReference>
<dbReference type="InterPro" id="IPR000035">
    <property type="entry name" value="Alkylbase_DNA_glycsylse_CS"/>
</dbReference>
<gene>
    <name evidence="8" type="ORF">ENW96_05020</name>
</gene>
<dbReference type="InterPro" id="IPR037046">
    <property type="entry name" value="AlkA_N_sf"/>
</dbReference>
<dbReference type="Gene3D" id="3.30.310.20">
    <property type="entry name" value="DNA-3-methyladenine glycosylase AlkA, N-terminal domain"/>
    <property type="match status" value="1"/>
</dbReference>
<reference evidence="8" key="1">
    <citation type="journal article" date="2020" name="mSystems">
        <title>Genome- and Community-Level Interaction Insights into Carbon Utilization and Element Cycling Functions of Hydrothermarchaeota in Hydrothermal Sediment.</title>
        <authorList>
            <person name="Zhou Z."/>
            <person name="Liu Y."/>
            <person name="Xu W."/>
            <person name="Pan J."/>
            <person name="Luo Z.H."/>
            <person name="Li M."/>
        </authorList>
    </citation>
    <scope>NUCLEOTIDE SEQUENCE [LARGE SCALE GENOMIC DNA]</scope>
    <source>
        <strain evidence="8">SpSt-897</strain>
    </source>
</reference>
<dbReference type="CDD" id="cd00056">
    <property type="entry name" value="ENDO3c"/>
    <property type="match status" value="1"/>
</dbReference>
<dbReference type="AlphaFoldDB" id="A0A7C3V6X9"/>
<dbReference type="InterPro" id="IPR003265">
    <property type="entry name" value="HhH-GPD_domain"/>
</dbReference>
<evidence type="ECO:0000256" key="5">
    <source>
        <dbReference type="ARBA" id="ARBA00023204"/>
    </source>
</evidence>
<evidence type="ECO:0000256" key="2">
    <source>
        <dbReference type="ARBA" id="ARBA00010817"/>
    </source>
</evidence>
<organism evidence="8">
    <name type="scientific">Desulfobacca acetoxidans</name>
    <dbReference type="NCBI Taxonomy" id="60893"/>
    <lineage>
        <taxon>Bacteria</taxon>
        <taxon>Pseudomonadati</taxon>
        <taxon>Thermodesulfobacteriota</taxon>
        <taxon>Desulfobaccia</taxon>
        <taxon>Desulfobaccales</taxon>
        <taxon>Desulfobaccaceae</taxon>
        <taxon>Desulfobacca</taxon>
    </lineage>
</organism>
<feature type="domain" description="HhH-GPD" evidence="6">
    <location>
        <begin position="137"/>
        <end position="304"/>
    </location>
</feature>
<dbReference type="EMBL" id="DTMF01000130">
    <property type="protein sequence ID" value="HGF33739.1"/>
    <property type="molecule type" value="Genomic_DNA"/>
</dbReference>
<evidence type="ECO:0000256" key="1">
    <source>
        <dbReference type="ARBA" id="ARBA00000086"/>
    </source>
</evidence>
<dbReference type="InterPro" id="IPR010316">
    <property type="entry name" value="AlkA_N"/>
</dbReference>
<accession>A0A7C3V6X9</accession>